<accession>A0A6G0TB28</accession>
<dbReference type="OrthoDB" id="10395357at2759"/>
<feature type="non-terminal residue" evidence="1">
    <location>
        <position position="1"/>
    </location>
</feature>
<sequence length="215" mass="24963">GAVRRGRKLRVDENLIFEAFVKRKHEIINQQGVISPVSSNAWKVLSEDLNYKLPSNSLYIMFYENRHEWHNQSGTDTINDIFLKEHKLPCNFIYKRGKVSRDSRNSEHYIWFCAKCNDCGSEMEGWSDTEPKGGESLILSLHTNDTRGTETMHDTKRPLKRFKRKMVGEQLSLDFGSNRRRKNVSNLEFGCTSPPNLYTLNTLSKAKQQFKDVSL</sequence>
<reference evidence="1 2" key="1">
    <citation type="submission" date="2019-08" db="EMBL/GenBank/DDBJ databases">
        <title>The genome of the soybean aphid Biotype 1, its phylome, world population structure and adaptation to the North American continent.</title>
        <authorList>
            <person name="Giordano R."/>
            <person name="Donthu R.K."/>
            <person name="Hernandez A.G."/>
            <person name="Wright C.L."/>
            <person name="Zimin A.V."/>
        </authorList>
    </citation>
    <scope>NUCLEOTIDE SEQUENCE [LARGE SCALE GENOMIC DNA]</scope>
    <source>
        <tissue evidence="1">Whole aphids</tissue>
    </source>
</reference>
<evidence type="ECO:0000313" key="1">
    <source>
        <dbReference type="EMBL" id="KAE9529188.1"/>
    </source>
</evidence>
<keyword evidence="2" id="KW-1185">Reference proteome</keyword>
<dbReference type="AlphaFoldDB" id="A0A6G0TB28"/>
<evidence type="ECO:0000313" key="2">
    <source>
        <dbReference type="Proteomes" id="UP000475862"/>
    </source>
</evidence>
<organism evidence="1 2">
    <name type="scientific">Aphis glycines</name>
    <name type="common">Soybean aphid</name>
    <dbReference type="NCBI Taxonomy" id="307491"/>
    <lineage>
        <taxon>Eukaryota</taxon>
        <taxon>Metazoa</taxon>
        <taxon>Ecdysozoa</taxon>
        <taxon>Arthropoda</taxon>
        <taxon>Hexapoda</taxon>
        <taxon>Insecta</taxon>
        <taxon>Pterygota</taxon>
        <taxon>Neoptera</taxon>
        <taxon>Paraneoptera</taxon>
        <taxon>Hemiptera</taxon>
        <taxon>Sternorrhyncha</taxon>
        <taxon>Aphidomorpha</taxon>
        <taxon>Aphidoidea</taxon>
        <taxon>Aphididae</taxon>
        <taxon>Aphidini</taxon>
        <taxon>Aphis</taxon>
        <taxon>Aphis</taxon>
    </lineage>
</organism>
<proteinExistence type="predicted"/>
<gene>
    <name evidence="1" type="ORF">AGLY_011984</name>
</gene>
<protein>
    <submittedName>
        <fullName evidence="1">Uncharacterized protein</fullName>
    </submittedName>
</protein>
<dbReference type="EMBL" id="VYZN01000046">
    <property type="protein sequence ID" value="KAE9529188.1"/>
    <property type="molecule type" value="Genomic_DNA"/>
</dbReference>
<comment type="caution">
    <text evidence="1">The sequence shown here is derived from an EMBL/GenBank/DDBJ whole genome shotgun (WGS) entry which is preliminary data.</text>
</comment>
<name>A0A6G0TB28_APHGL</name>
<dbReference type="Proteomes" id="UP000475862">
    <property type="component" value="Unassembled WGS sequence"/>
</dbReference>